<reference evidence="2 3" key="1">
    <citation type="journal article" date="2006" name="Science">
        <title>Phytophthora genome sequences uncover evolutionary origins and mechanisms of pathogenesis.</title>
        <authorList>
            <person name="Tyler B.M."/>
            <person name="Tripathy S."/>
            <person name="Zhang X."/>
            <person name="Dehal P."/>
            <person name="Jiang R.H."/>
            <person name="Aerts A."/>
            <person name="Arredondo F.D."/>
            <person name="Baxter L."/>
            <person name="Bensasson D."/>
            <person name="Beynon J.L."/>
            <person name="Chapman J."/>
            <person name="Damasceno C.M."/>
            <person name="Dorrance A.E."/>
            <person name="Dou D."/>
            <person name="Dickerman A.W."/>
            <person name="Dubchak I.L."/>
            <person name="Garbelotto M."/>
            <person name="Gijzen M."/>
            <person name="Gordon S.G."/>
            <person name="Govers F."/>
            <person name="Grunwald N.J."/>
            <person name="Huang W."/>
            <person name="Ivors K.L."/>
            <person name="Jones R.W."/>
            <person name="Kamoun S."/>
            <person name="Krampis K."/>
            <person name="Lamour K.H."/>
            <person name="Lee M.K."/>
            <person name="McDonald W.H."/>
            <person name="Medina M."/>
            <person name="Meijer H.J."/>
            <person name="Nordberg E.K."/>
            <person name="Maclean D.J."/>
            <person name="Ospina-Giraldo M.D."/>
            <person name="Morris P.F."/>
            <person name="Phuntumart V."/>
            <person name="Putnam N.H."/>
            <person name="Rash S."/>
            <person name="Rose J.K."/>
            <person name="Sakihama Y."/>
            <person name="Salamov A.A."/>
            <person name="Savidor A."/>
            <person name="Scheuring C.F."/>
            <person name="Smith B.M."/>
            <person name="Sobral B.W."/>
            <person name="Terry A."/>
            <person name="Torto-Alalibo T.A."/>
            <person name="Win J."/>
            <person name="Xu Z."/>
            <person name="Zhang H."/>
            <person name="Grigoriev I.V."/>
            <person name="Rokhsar D.S."/>
            <person name="Boore J.L."/>
        </authorList>
    </citation>
    <scope>NUCLEOTIDE SEQUENCE [LARGE SCALE GENOMIC DNA]</scope>
    <source>
        <strain evidence="2 3">P6497</strain>
    </source>
</reference>
<dbReference type="RefSeq" id="XP_009535304.1">
    <property type="nucleotide sequence ID" value="XM_009537009.1"/>
</dbReference>
<proteinExistence type="predicted"/>
<evidence type="ECO:0000256" key="1">
    <source>
        <dbReference type="SAM" id="MobiDB-lite"/>
    </source>
</evidence>
<protein>
    <submittedName>
        <fullName evidence="2">Uncharacterized protein</fullName>
    </submittedName>
</protein>
<keyword evidence="3" id="KW-1185">Reference proteome</keyword>
<feature type="compositionally biased region" description="Basic and acidic residues" evidence="1">
    <location>
        <begin position="40"/>
        <end position="58"/>
    </location>
</feature>
<evidence type="ECO:0000313" key="2">
    <source>
        <dbReference type="EMBL" id="EGZ08671.1"/>
    </source>
</evidence>
<name>G5A5R6_PHYSP</name>
<dbReference type="Proteomes" id="UP000002640">
    <property type="component" value="Unassembled WGS sequence"/>
</dbReference>
<dbReference type="EMBL" id="JH159160">
    <property type="protein sequence ID" value="EGZ08671.1"/>
    <property type="molecule type" value="Genomic_DNA"/>
</dbReference>
<accession>G5A5R6</accession>
<feature type="compositionally biased region" description="Low complexity" evidence="1">
    <location>
        <begin position="18"/>
        <end position="39"/>
    </location>
</feature>
<dbReference type="GeneID" id="20640643"/>
<gene>
    <name evidence="2" type="ORF">PHYSODRAFT_288586</name>
</gene>
<dbReference type="KEGG" id="psoj:PHYSODRAFT_288586"/>
<dbReference type="AlphaFoldDB" id="G5A5R6"/>
<evidence type="ECO:0000313" key="3">
    <source>
        <dbReference type="Proteomes" id="UP000002640"/>
    </source>
</evidence>
<organism evidence="2 3">
    <name type="scientific">Phytophthora sojae (strain P6497)</name>
    <name type="common">Soybean stem and root rot agent</name>
    <name type="synonym">Phytophthora megasperma f. sp. glycines</name>
    <dbReference type="NCBI Taxonomy" id="1094619"/>
    <lineage>
        <taxon>Eukaryota</taxon>
        <taxon>Sar</taxon>
        <taxon>Stramenopiles</taxon>
        <taxon>Oomycota</taxon>
        <taxon>Peronosporomycetes</taxon>
        <taxon>Peronosporales</taxon>
        <taxon>Peronosporaceae</taxon>
        <taxon>Phytophthora</taxon>
    </lineage>
</organism>
<sequence length="64" mass="6922">MFANHLTTIAPHAAVMVSPSHRSTKSRSSSTTRASAPQSTKKDRAKSEDTSAKAEMRIPPRQSV</sequence>
<feature type="region of interest" description="Disordered" evidence="1">
    <location>
        <begin position="1"/>
        <end position="64"/>
    </location>
</feature>
<dbReference type="InParanoid" id="G5A5R6"/>